<dbReference type="AlphaFoldDB" id="A0A7W6WKT9"/>
<name>A0A7W6WKT9_9PROT</name>
<evidence type="ECO:0000259" key="1">
    <source>
        <dbReference type="Pfam" id="PF04073"/>
    </source>
</evidence>
<dbReference type="Proteomes" id="UP000555728">
    <property type="component" value="Unassembled WGS sequence"/>
</dbReference>
<gene>
    <name evidence="2" type="ORF">GGD88_002155</name>
</gene>
<comment type="caution">
    <text evidence="2">The sequence shown here is derived from an EMBL/GenBank/DDBJ whole genome shotgun (WGS) entry which is preliminary data.</text>
</comment>
<reference evidence="2 3" key="1">
    <citation type="submission" date="2020-08" db="EMBL/GenBank/DDBJ databases">
        <title>Genome sequencing of Purple Non-Sulfur Bacteria from various extreme environments.</title>
        <authorList>
            <person name="Mayer M."/>
        </authorList>
    </citation>
    <scope>NUCLEOTIDE SEQUENCE [LARGE SCALE GENOMIC DNA]</scope>
    <source>
        <strain evidence="2 3">JA135</strain>
    </source>
</reference>
<feature type="domain" description="YbaK/aminoacyl-tRNA synthetase-associated" evidence="1">
    <location>
        <begin position="29"/>
        <end position="147"/>
    </location>
</feature>
<organism evidence="2 3">
    <name type="scientific">Roseospira goensis</name>
    <dbReference type="NCBI Taxonomy" id="391922"/>
    <lineage>
        <taxon>Bacteria</taxon>
        <taxon>Pseudomonadati</taxon>
        <taxon>Pseudomonadota</taxon>
        <taxon>Alphaproteobacteria</taxon>
        <taxon>Rhodospirillales</taxon>
        <taxon>Rhodospirillaceae</taxon>
        <taxon>Roseospira</taxon>
    </lineage>
</organism>
<evidence type="ECO:0000313" key="3">
    <source>
        <dbReference type="Proteomes" id="UP000555728"/>
    </source>
</evidence>
<dbReference type="InterPro" id="IPR007214">
    <property type="entry name" value="YbaK/aa-tRNA-synth-assoc-dom"/>
</dbReference>
<dbReference type="Pfam" id="PF04073">
    <property type="entry name" value="tRNA_edit"/>
    <property type="match status" value="1"/>
</dbReference>
<dbReference type="GO" id="GO:0002161">
    <property type="term" value="F:aminoacyl-tRNA deacylase activity"/>
    <property type="evidence" value="ECO:0007669"/>
    <property type="project" value="InterPro"/>
</dbReference>
<dbReference type="RefSeq" id="WP_184435288.1">
    <property type="nucleotide sequence ID" value="NZ_JACIGI010000016.1"/>
</dbReference>
<dbReference type="CDD" id="cd04333">
    <property type="entry name" value="ProX_deacylase"/>
    <property type="match status" value="1"/>
</dbReference>
<dbReference type="PANTHER" id="PTHR30411">
    <property type="entry name" value="CYTOPLASMIC PROTEIN"/>
    <property type="match status" value="1"/>
</dbReference>
<accession>A0A7W6WKT9</accession>
<dbReference type="SUPFAM" id="SSF55826">
    <property type="entry name" value="YbaK/ProRS associated domain"/>
    <property type="match status" value="1"/>
</dbReference>
<dbReference type="Gene3D" id="3.90.960.10">
    <property type="entry name" value="YbaK/aminoacyl-tRNA synthetase-associated domain"/>
    <property type="match status" value="1"/>
</dbReference>
<proteinExistence type="predicted"/>
<dbReference type="EMBL" id="JACIGI010000016">
    <property type="protein sequence ID" value="MBB4286425.1"/>
    <property type="molecule type" value="Genomic_DNA"/>
</dbReference>
<protein>
    <submittedName>
        <fullName evidence="2">Prolyl-tRNA editing enzyme YbaK/EbsC (Cys-tRNA(Pro) deacylase)</fullName>
    </submittedName>
</protein>
<dbReference type="InterPro" id="IPR036754">
    <property type="entry name" value="YbaK/aa-tRNA-synt-asso_dom_sf"/>
</dbReference>
<evidence type="ECO:0000313" key="2">
    <source>
        <dbReference type="EMBL" id="MBB4286425.1"/>
    </source>
</evidence>
<dbReference type="PANTHER" id="PTHR30411:SF1">
    <property type="entry name" value="CYTOPLASMIC PROTEIN"/>
    <property type="match status" value="1"/>
</dbReference>
<keyword evidence="3" id="KW-1185">Reference proteome</keyword>
<sequence>MTPTDPPPRLADALTAHGLPARVYAFPASTRTAADAAAAIGCAVAAIGKSLVFMAADSGTPVLVIASGANRVDEARIAAHVGEPIRKATADEVRAATGYAIGGVPPFGHASALRAILDADLLAFDPVWVAAGTPRTVFPIAPATLQEASAAETLPVA</sequence>